<name>A0ABD5RBB1_9EURY</name>
<dbReference type="Proteomes" id="UP001596201">
    <property type="component" value="Unassembled WGS sequence"/>
</dbReference>
<reference evidence="2 3" key="1">
    <citation type="journal article" date="2019" name="Int. J. Syst. Evol. Microbiol.">
        <title>The Global Catalogue of Microorganisms (GCM) 10K type strain sequencing project: providing services to taxonomists for standard genome sequencing and annotation.</title>
        <authorList>
            <consortium name="The Broad Institute Genomics Platform"/>
            <consortium name="The Broad Institute Genome Sequencing Center for Infectious Disease"/>
            <person name="Wu L."/>
            <person name="Ma J."/>
        </authorList>
    </citation>
    <scope>NUCLEOTIDE SEQUENCE [LARGE SCALE GENOMIC DNA]</scope>
    <source>
        <strain evidence="2 3">CGMCC 1.12237</strain>
    </source>
</reference>
<keyword evidence="3" id="KW-1185">Reference proteome</keyword>
<accession>A0ABD5RBB1</accession>
<evidence type="ECO:0008006" key="4">
    <source>
        <dbReference type="Google" id="ProtNLM"/>
    </source>
</evidence>
<keyword evidence="1" id="KW-1133">Transmembrane helix</keyword>
<keyword evidence="1" id="KW-0812">Transmembrane</keyword>
<feature type="transmembrane region" description="Helical" evidence="1">
    <location>
        <begin position="66"/>
        <end position="88"/>
    </location>
</feature>
<proteinExistence type="predicted"/>
<keyword evidence="1" id="KW-0472">Membrane</keyword>
<sequence length="210" mass="23137">MAQWLRRADLGVLAGRAMQSVIAVILVVGLWERSIAVVVNASLALAITFLPALLRRDWDVHLGTGLTLWMTLAVLLHTVGMLGFYVSVSWWDHVTHTLSATVVASVGYATARAVDEYSDAIYLPSRFLFVYILLFTMAFGVLWEVLEFSARFVTDLVGVEAVLIQFSVEDTIVDLIFDFVGAVLVALFGTPRLQSLVTSLTERLDRVSTG</sequence>
<comment type="caution">
    <text evidence="2">The sequence shown here is derived from an EMBL/GenBank/DDBJ whole genome shotgun (WGS) entry which is preliminary data.</text>
</comment>
<dbReference type="InterPro" id="IPR014509">
    <property type="entry name" value="YjdF-like"/>
</dbReference>
<feature type="transmembrane region" description="Helical" evidence="1">
    <location>
        <begin position="12"/>
        <end position="31"/>
    </location>
</feature>
<protein>
    <recommendedName>
        <fullName evidence="4">Energy-coupling factor transport system substrate-specific component</fullName>
    </recommendedName>
</protein>
<evidence type="ECO:0000256" key="1">
    <source>
        <dbReference type="SAM" id="Phobius"/>
    </source>
</evidence>
<evidence type="ECO:0000313" key="3">
    <source>
        <dbReference type="Proteomes" id="UP001596201"/>
    </source>
</evidence>
<evidence type="ECO:0000313" key="2">
    <source>
        <dbReference type="EMBL" id="MFC5367306.1"/>
    </source>
</evidence>
<organism evidence="2 3">
    <name type="scientific">Salinirubrum litoreum</name>
    <dbReference type="NCBI Taxonomy" id="1126234"/>
    <lineage>
        <taxon>Archaea</taxon>
        <taxon>Methanobacteriati</taxon>
        <taxon>Methanobacteriota</taxon>
        <taxon>Stenosarchaea group</taxon>
        <taxon>Halobacteria</taxon>
        <taxon>Halobacteriales</taxon>
        <taxon>Haloferacaceae</taxon>
        <taxon>Salinirubrum</taxon>
    </lineage>
</organism>
<dbReference type="AlphaFoldDB" id="A0ABD5RBB1"/>
<dbReference type="EMBL" id="JBHSKX010000002">
    <property type="protein sequence ID" value="MFC5367306.1"/>
    <property type="molecule type" value="Genomic_DNA"/>
</dbReference>
<dbReference type="RefSeq" id="WP_227229566.1">
    <property type="nucleotide sequence ID" value="NZ_JAJCVJ010000002.1"/>
</dbReference>
<feature type="transmembrane region" description="Helical" evidence="1">
    <location>
        <begin position="37"/>
        <end position="54"/>
    </location>
</feature>
<dbReference type="Pfam" id="PF09997">
    <property type="entry name" value="DUF2238"/>
    <property type="match status" value="1"/>
</dbReference>
<gene>
    <name evidence="2" type="ORF">ACFPJ5_10165</name>
</gene>
<feature type="transmembrane region" description="Helical" evidence="1">
    <location>
        <begin position="126"/>
        <end position="146"/>
    </location>
</feature>